<dbReference type="InterPro" id="IPR029063">
    <property type="entry name" value="SAM-dependent_MTases_sf"/>
</dbReference>
<feature type="domain" description="Methyltransferase" evidence="1">
    <location>
        <begin position="45"/>
        <end position="130"/>
    </location>
</feature>
<dbReference type="GO" id="GO:0030798">
    <property type="term" value="F:trans-aconitate 2-methyltransferase activity"/>
    <property type="evidence" value="ECO:0007669"/>
    <property type="project" value="UniProtKB-EC"/>
</dbReference>
<keyword evidence="2" id="KW-0489">Methyltransferase</keyword>
<dbReference type="Gene3D" id="3.40.50.150">
    <property type="entry name" value="Vaccinia Virus protein VP39"/>
    <property type="match status" value="1"/>
</dbReference>
<dbReference type="EC" id="2.1.1.144" evidence="2"/>
<dbReference type="EMBL" id="MLJW01000043">
    <property type="protein sequence ID" value="OIR06522.1"/>
    <property type="molecule type" value="Genomic_DNA"/>
</dbReference>
<protein>
    <submittedName>
        <fullName evidence="2">Trans-aconitate 2-methyltransferase</fullName>
        <ecNumber evidence="2">2.1.1.144</ecNumber>
    </submittedName>
</protein>
<sequence length="259" mass="28873">MAENRYTFGDNTRASARLRRLAEVYESETRALLDRCPVHAPALAVDLGAGPGWSTRLVQSVLSPVRTVGLEASERYAEEARHNAPGAEFIVCDVTRSPLPVERPEVLFCRFLLTHLRDLHHVLGAWAAAAAPRARLLVHETERLEADHPTLRRYYELVGQLQRHYGQSLHVGESLGAAFNGTGWVIEERVHPLVEKPAAVMAELHLANLRTWRDDAFARAAFDAGELEHLDASLERIARGDEEAGIVRNTACQIQARRV</sequence>
<proteinExistence type="predicted"/>
<evidence type="ECO:0000259" key="1">
    <source>
        <dbReference type="Pfam" id="PF13649"/>
    </source>
</evidence>
<dbReference type="CDD" id="cd02440">
    <property type="entry name" value="AdoMet_MTases"/>
    <property type="match status" value="1"/>
</dbReference>
<dbReference type="Pfam" id="PF13649">
    <property type="entry name" value="Methyltransf_25"/>
    <property type="match status" value="1"/>
</dbReference>
<gene>
    <name evidence="2" type="primary">tam_1</name>
    <name evidence="2" type="ORF">GALL_114400</name>
</gene>
<dbReference type="InterPro" id="IPR041698">
    <property type="entry name" value="Methyltransf_25"/>
</dbReference>
<comment type="caution">
    <text evidence="2">The sequence shown here is derived from an EMBL/GenBank/DDBJ whole genome shotgun (WGS) entry which is preliminary data.</text>
</comment>
<name>A0A1J5SE07_9ZZZZ</name>
<organism evidence="2">
    <name type="scientific">mine drainage metagenome</name>
    <dbReference type="NCBI Taxonomy" id="410659"/>
    <lineage>
        <taxon>unclassified sequences</taxon>
        <taxon>metagenomes</taxon>
        <taxon>ecological metagenomes</taxon>
    </lineage>
</organism>
<dbReference type="AlphaFoldDB" id="A0A1J5SE07"/>
<reference evidence="2" key="1">
    <citation type="submission" date="2016-10" db="EMBL/GenBank/DDBJ databases">
        <title>Sequence of Gallionella enrichment culture.</title>
        <authorList>
            <person name="Poehlein A."/>
            <person name="Muehling M."/>
            <person name="Daniel R."/>
        </authorList>
    </citation>
    <scope>NUCLEOTIDE SEQUENCE</scope>
</reference>
<dbReference type="SUPFAM" id="SSF53335">
    <property type="entry name" value="S-adenosyl-L-methionine-dependent methyltransferases"/>
    <property type="match status" value="1"/>
</dbReference>
<evidence type="ECO:0000313" key="2">
    <source>
        <dbReference type="EMBL" id="OIR06522.1"/>
    </source>
</evidence>
<accession>A0A1J5SE07</accession>
<keyword evidence="2" id="KW-0808">Transferase</keyword>
<dbReference type="GO" id="GO:0032259">
    <property type="term" value="P:methylation"/>
    <property type="evidence" value="ECO:0007669"/>
    <property type="project" value="UniProtKB-KW"/>
</dbReference>